<dbReference type="RefSeq" id="WP_306068900.1">
    <property type="nucleotide sequence ID" value="NZ_CP120988.1"/>
</dbReference>
<organism evidence="3 4">
    <name type="scientific">Streptomyces poriferorum</name>
    <dbReference type="NCBI Taxonomy" id="2798799"/>
    <lineage>
        <taxon>Bacteria</taxon>
        <taxon>Bacillati</taxon>
        <taxon>Actinomycetota</taxon>
        <taxon>Actinomycetes</taxon>
        <taxon>Kitasatosporales</taxon>
        <taxon>Streptomycetaceae</taxon>
        <taxon>Streptomyces</taxon>
    </lineage>
</organism>
<dbReference type="Proteomes" id="UP001235744">
    <property type="component" value="Chromosome"/>
</dbReference>
<dbReference type="InterPro" id="IPR014729">
    <property type="entry name" value="Rossmann-like_a/b/a_fold"/>
</dbReference>
<dbReference type="PANTHER" id="PTHR46553:SF3">
    <property type="entry name" value="ADENINE NUCLEOTIDE ALPHA HYDROLASES-LIKE SUPERFAMILY PROTEIN"/>
    <property type="match status" value="1"/>
</dbReference>
<evidence type="ECO:0000256" key="1">
    <source>
        <dbReference type="ARBA" id="ARBA00008791"/>
    </source>
</evidence>
<dbReference type="Pfam" id="PF00582">
    <property type="entry name" value="Usp"/>
    <property type="match status" value="2"/>
</dbReference>
<dbReference type="InterPro" id="IPR006016">
    <property type="entry name" value="UspA"/>
</dbReference>
<dbReference type="PANTHER" id="PTHR46553">
    <property type="entry name" value="ADENINE NUCLEOTIDE ALPHA HYDROLASES-LIKE SUPERFAMILY PROTEIN"/>
    <property type="match status" value="1"/>
</dbReference>
<protein>
    <submittedName>
        <fullName evidence="3">Universal stress protein</fullName>
    </submittedName>
</protein>
<sequence length="298" mass="31839">MESPLVVGADGSDASLTAVDWAADEAARHGRPLRIVHASMWERYEGAEPALTTDRPADQILAENIVGVAGERAERRQPGLTVTTEVLAEDASRGLLREGDGAAALVVGSRGRSRIADLLLGSVGLTVAARAHCPVVVIRGDRQALEARHQRVLLGIGGKDVDAPAVRFAFREAAVRHAELEVLHTWLRPAHGPVEHPHLTGEVTEYAQRASELLDRALETTVREHPQVSVRRSTVAGPAHKVLTQRSAAADLLVVGARRSDALVGLELGRVAHRALHHAACPVAVVPWYRPASEAGDL</sequence>
<dbReference type="EMBL" id="CP120988">
    <property type="protein sequence ID" value="WLQ60955.1"/>
    <property type="molecule type" value="Genomic_DNA"/>
</dbReference>
<evidence type="ECO:0000313" key="4">
    <source>
        <dbReference type="Proteomes" id="UP001235744"/>
    </source>
</evidence>
<name>A0ABY9J169_9ACTN</name>
<evidence type="ECO:0000259" key="2">
    <source>
        <dbReference type="Pfam" id="PF00582"/>
    </source>
</evidence>
<dbReference type="PRINTS" id="PR01438">
    <property type="entry name" value="UNVRSLSTRESS"/>
</dbReference>
<evidence type="ECO:0000313" key="3">
    <source>
        <dbReference type="EMBL" id="WLQ60955.1"/>
    </source>
</evidence>
<proteinExistence type="inferred from homology"/>
<dbReference type="SUPFAM" id="SSF52402">
    <property type="entry name" value="Adenine nucleotide alpha hydrolases-like"/>
    <property type="match status" value="2"/>
</dbReference>
<dbReference type="InterPro" id="IPR006015">
    <property type="entry name" value="Universal_stress_UspA"/>
</dbReference>
<feature type="domain" description="UspA" evidence="2">
    <location>
        <begin position="150"/>
        <end position="287"/>
    </location>
</feature>
<gene>
    <name evidence="3" type="ORF">P8A19_38455</name>
</gene>
<reference evidence="3 4" key="1">
    <citation type="submission" date="2023-03" db="EMBL/GenBank/DDBJ databases">
        <title>Isolation and description of six Streptomyces strains from soil environments, able to metabolize different microbial glucans.</title>
        <authorList>
            <person name="Widen T."/>
            <person name="Larsbrink J."/>
        </authorList>
    </citation>
    <scope>NUCLEOTIDE SEQUENCE [LARGE SCALE GENOMIC DNA]</scope>
    <source>
        <strain evidence="3 4">Alt2</strain>
    </source>
</reference>
<accession>A0ABY9J169</accession>
<comment type="similarity">
    <text evidence="1">Belongs to the universal stress protein A family.</text>
</comment>
<dbReference type="Gene3D" id="3.40.50.620">
    <property type="entry name" value="HUPs"/>
    <property type="match status" value="2"/>
</dbReference>
<keyword evidence="4" id="KW-1185">Reference proteome</keyword>
<feature type="domain" description="UspA" evidence="2">
    <location>
        <begin position="5"/>
        <end position="139"/>
    </location>
</feature>